<proteinExistence type="predicted"/>
<reference evidence="1 2" key="1">
    <citation type="submission" date="2017-06" db="EMBL/GenBank/DDBJ databases">
        <title>Evolution towards high GC content and high-temperature stress adaptation in endophytic Pseudomonas oryzihabitans impacted its plant-growth promoting traits.</title>
        <authorList>
            <person name="Nascimento F.X."/>
        </authorList>
    </citation>
    <scope>NUCLEOTIDE SEQUENCE [LARGE SCALE GENOMIC DNA]</scope>
    <source>
        <strain evidence="1 2">MS8</strain>
    </source>
</reference>
<organism evidence="1 2">
    <name type="scientific">Pseudomonas oryzihabitans</name>
    <dbReference type="NCBI Taxonomy" id="47885"/>
    <lineage>
        <taxon>Bacteria</taxon>
        <taxon>Pseudomonadati</taxon>
        <taxon>Pseudomonadota</taxon>
        <taxon>Gammaproteobacteria</taxon>
        <taxon>Pseudomonadales</taxon>
        <taxon>Pseudomonadaceae</taxon>
        <taxon>Pseudomonas</taxon>
    </lineage>
</organism>
<dbReference type="Proteomes" id="UP000250579">
    <property type="component" value="Chromosome"/>
</dbReference>
<evidence type="ECO:0000313" key="1">
    <source>
        <dbReference type="EMBL" id="AXA67743.1"/>
    </source>
</evidence>
<sequence length="148" mass="16533">MIEGWDLPSSITIDYIGMEAVIAQLPWGENGMDFGWRGLACLKFRQPHVIDFAIWYEGELCGLCCAFAWPNSGEICIEALQANPEPDHKLRGYIIQIARVVLAMYGKLVGASVILVNQAEPGSEKAYRRSRFEPHDDGFAYVIPEGIQ</sequence>
<protein>
    <recommendedName>
        <fullName evidence="3">N-acetyltransferase</fullName>
    </recommendedName>
</protein>
<accession>A0A2Z5ABV3</accession>
<evidence type="ECO:0008006" key="3">
    <source>
        <dbReference type="Google" id="ProtNLM"/>
    </source>
</evidence>
<dbReference type="EMBL" id="CP022198">
    <property type="protein sequence ID" value="AXA67743.1"/>
    <property type="molecule type" value="Genomic_DNA"/>
</dbReference>
<name>A0A2Z5ABV3_9PSED</name>
<gene>
    <name evidence="1" type="ORF">CE139_18610</name>
</gene>
<dbReference type="AlphaFoldDB" id="A0A2Z5ABV3"/>
<evidence type="ECO:0000313" key="2">
    <source>
        <dbReference type="Proteomes" id="UP000250579"/>
    </source>
</evidence>